<dbReference type="AlphaFoldDB" id="A0A0A9ELQ9"/>
<name>A0A0A9ELQ9_ARUDO</name>
<accession>A0A0A9ELQ9</accession>
<sequence>MRHHRTDPYARIMATYSGSTAVITV</sequence>
<dbReference type="EMBL" id="GBRH01196256">
    <property type="protein sequence ID" value="JAE01640.1"/>
    <property type="molecule type" value="Transcribed_RNA"/>
</dbReference>
<evidence type="ECO:0000313" key="1">
    <source>
        <dbReference type="EMBL" id="JAE01640.1"/>
    </source>
</evidence>
<reference evidence="1" key="2">
    <citation type="journal article" date="2015" name="Data Brief">
        <title>Shoot transcriptome of the giant reed, Arundo donax.</title>
        <authorList>
            <person name="Barrero R.A."/>
            <person name="Guerrero F.D."/>
            <person name="Moolhuijzen P."/>
            <person name="Goolsby J.A."/>
            <person name="Tidwell J."/>
            <person name="Bellgard S.E."/>
            <person name="Bellgard M.I."/>
        </authorList>
    </citation>
    <scope>NUCLEOTIDE SEQUENCE</scope>
    <source>
        <tissue evidence="1">Shoot tissue taken approximately 20 cm above the soil surface</tissue>
    </source>
</reference>
<proteinExistence type="predicted"/>
<reference evidence="1" key="1">
    <citation type="submission" date="2014-09" db="EMBL/GenBank/DDBJ databases">
        <authorList>
            <person name="Magalhaes I.L.F."/>
            <person name="Oliveira U."/>
            <person name="Santos F.R."/>
            <person name="Vidigal T.H.D.A."/>
            <person name="Brescovit A.D."/>
            <person name="Santos A.J."/>
        </authorList>
    </citation>
    <scope>NUCLEOTIDE SEQUENCE</scope>
    <source>
        <tissue evidence="1">Shoot tissue taken approximately 20 cm above the soil surface</tissue>
    </source>
</reference>
<organism evidence="1">
    <name type="scientific">Arundo donax</name>
    <name type="common">Giant reed</name>
    <name type="synonym">Donax arundinaceus</name>
    <dbReference type="NCBI Taxonomy" id="35708"/>
    <lineage>
        <taxon>Eukaryota</taxon>
        <taxon>Viridiplantae</taxon>
        <taxon>Streptophyta</taxon>
        <taxon>Embryophyta</taxon>
        <taxon>Tracheophyta</taxon>
        <taxon>Spermatophyta</taxon>
        <taxon>Magnoliopsida</taxon>
        <taxon>Liliopsida</taxon>
        <taxon>Poales</taxon>
        <taxon>Poaceae</taxon>
        <taxon>PACMAD clade</taxon>
        <taxon>Arundinoideae</taxon>
        <taxon>Arundineae</taxon>
        <taxon>Arundo</taxon>
    </lineage>
</organism>
<protein>
    <submittedName>
        <fullName evidence="1">PIN3</fullName>
    </submittedName>
</protein>